<name>A0A183M144_9TREM</name>
<keyword evidence="2" id="KW-1185">Reference proteome</keyword>
<dbReference type="EMBL" id="UZAI01004749">
    <property type="protein sequence ID" value="VDO87655.1"/>
    <property type="molecule type" value="Genomic_DNA"/>
</dbReference>
<dbReference type="AlphaFoldDB" id="A0A183M144"/>
<accession>A0A183M144</accession>
<protein>
    <submittedName>
        <fullName evidence="1">Uncharacterized protein</fullName>
    </submittedName>
</protein>
<evidence type="ECO:0000313" key="2">
    <source>
        <dbReference type="Proteomes" id="UP000277204"/>
    </source>
</evidence>
<sequence>MVSMKSDSRTEEFISDLNYTRNIEAMVLKLPMQEWLKVAYNIVKGNPNDDKHADVVKGKFNSDDETARISYGSSSNDNIQSHDGYGYRGSSSLMCPENHSLNQCQKSYNNDVRERREFIPRHELSDVRLVENHVTRYRGFSGARLAKRCG</sequence>
<proteinExistence type="predicted"/>
<reference evidence="1 2" key="1">
    <citation type="submission" date="2018-11" db="EMBL/GenBank/DDBJ databases">
        <authorList>
            <consortium name="Pathogen Informatics"/>
        </authorList>
    </citation>
    <scope>NUCLEOTIDE SEQUENCE [LARGE SCALE GENOMIC DNA]</scope>
    <source>
        <strain evidence="1 2">Zambia</strain>
    </source>
</reference>
<dbReference type="Proteomes" id="UP000277204">
    <property type="component" value="Unassembled WGS sequence"/>
</dbReference>
<gene>
    <name evidence="1" type="ORF">SMRZ_LOCUS9767</name>
</gene>
<organism evidence="1 2">
    <name type="scientific">Schistosoma margrebowiei</name>
    <dbReference type="NCBI Taxonomy" id="48269"/>
    <lineage>
        <taxon>Eukaryota</taxon>
        <taxon>Metazoa</taxon>
        <taxon>Spiralia</taxon>
        <taxon>Lophotrochozoa</taxon>
        <taxon>Platyhelminthes</taxon>
        <taxon>Trematoda</taxon>
        <taxon>Digenea</taxon>
        <taxon>Strigeidida</taxon>
        <taxon>Schistosomatoidea</taxon>
        <taxon>Schistosomatidae</taxon>
        <taxon>Schistosoma</taxon>
    </lineage>
</organism>
<evidence type="ECO:0000313" key="1">
    <source>
        <dbReference type="EMBL" id="VDO87655.1"/>
    </source>
</evidence>